<dbReference type="STRING" id="371042.NG99_17010"/>
<organism evidence="1 2">
    <name type="scientific">Erwinia typographi</name>
    <dbReference type="NCBI Taxonomy" id="371042"/>
    <lineage>
        <taxon>Bacteria</taxon>
        <taxon>Pseudomonadati</taxon>
        <taxon>Pseudomonadota</taxon>
        <taxon>Gammaproteobacteria</taxon>
        <taxon>Enterobacterales</taxon>
        <taxon>Erwiniaceae</taxon>
        <taxon>Erwinia</taxon>
    </lineage>
</organism>
<name>A0A0A3YXB5_9GAMM</name>
<keyword evidence="2" id="KW-1185">Reference proteome</keyword>
<proteinExistence type="predicted"/>
<dbReference type="RefSeq" id="WP_034895519.1">
    <property type="nucleotide sequence ID" value="NZ_JRUQ01000048.1"/>
</dbReference>
<sequence>MVNKIKFHHKKELPLHRLPFVGKVKGRHCLSFWDIPDAGGYAGGNTTGAALAVIYLRHLQEHGASVGGSLGSITADMAGVGFSDEFDSRRGQIIGFFSTIEPILAELLKRSGIEFKLDNDQLLQRANKGLNGYW</sequence>
<accession>A0A0A3YXB5</accession>
<comment type="caution">
    <text evidence="1">The sequence shown here is derived from an EMBL/GenBank/DDBJ whole genome shotgun (WGS) entry which is preliminary data.</text>
</comment>
<evidence type="ECO:0000313" key="1">
    <source>
        <dbReference type="EMBL" id="KGT91265.1"/>
    </source>
</evidence>
<dbReference type="eggNOG" id="ENOG5033ZF7">
    <property type="taxonomic scope" value="Bacteria"/>
</dbReference>
<reference evidence="1 2" key="1">
    <citation type="submission" date="2014-10" db="EMBL/GenBank/DDBJ databases">
        <title>Genome sequence of Erwinia typographi M043b.</title>
        <authorList>
            <person name="Chan K.-G."/>
            <person name="Tan W.-S."/>
        </authorList>
    </citation>
    <scope>NUCLEOTIDE SEQUENCE [LARGE SCALE GENOMIC DNA]</scope>
    <source>
        <strain evidence="1 2">M043b</strain>
    </source>
</reference>
<protein>
    <submittedName>
        <fullName evidence="1">Uncharacterized protein</fullName>
    </submittedName>
</protein>
<evidence type="ECO:0000313" key="2">
    <source>
        <dbReference type="Proteomes" id="UP000030351"/>
    </source>
</evidence>
<gene>
    <name evidence="1" type="ORF">NG99_17010</name>
</gene>
<dbReference type="Proteomes" id="UP000030351">
    <property type="component" value="Unassembled WGS sequence"/>
</dbReference>
<dbReference type="AlphaFoldDB" id="A0A0A3YXB5"/>
<dbReference type="OrthoDB" id="6900486at2"/>
<dbReference type="EMBL" id="JRUQ01000048">
    <property type="protein sequence ID" value="KGT91265.1"/>
    <property type="molecule type" value="Genomic_DNA"/>
</dbReference>